<dbReference type="Pfam" id="PF08387">
    <property type="entry name" value="FBD"/>
    <property type="match status" value="1"/>
</dbReference>
<feature type="domain" description="FBD" evidence="1">
    <location>
        <begin position="59"/>
        <end position="97"/>
    </location>
</feature>
<dbReference type="EMBL" id="JAJJMB010004716">
    <property type="protein sequence ID" value="KAI3942146.1"/>
    <property type="molecule type" value="Genomic_DNA"/>
</dbReference>
<dbReference type="Proteomes" id="UP001202328">
    <property type="component" value="Unassembled WGS sequence"/>
</dbReference>
<evidence type="ECO:0000259" key="1">
    <source>
        <dbReference type="Pfam" id="PF08387"/>
    </source>
</evidence>
<proteinExistence type="predicted"/>
<evidence type="ECO:0000313" key="3">
    <source>
        <dbReference type="Proteomes" id="UP001202328"/>
    </source>
</evidence>
<gene>
    <name evidence="2" type="ORF">MKW98_003745</name>
</gene>
<organism evidence="2 3">
    <name type="scientific">Papaver atlanticum</name>
    <dbReference type="NCBI Taxonomy" id="357466"/>
    <lineage>
        <taxon>Eukaryota</taxon>
        <taxon>Viridiplantae</taxon>
        <taxon>Streptophyta</taxon>
        <taxon>Embryophyta</taxon>
        <taxon>Tracheophyta</taxon>
        <taxon>Spermatophyta</taxon>
        <taxon>Magnoliopsida</taxon>
        <taxon>Ranunculales</taxon>
        <taxon>Papaveraceae</taxon>
        <taxon>Papaveroideae</taxon>
        <taxon>Papaver</taxon>
    </lineage>
</organism>
<protein>
    <recommendedName>
        <fullName evidence="1">FBD domain-containing protein</fullName>
    </recommendedName>
</protein>
<dbReference type="AlphaFoldDB" id="A0AAD4XRY9"/>
<reference evidence="2" key="1">
    <citation type="submission" date="2022-04" db="EMBL/GenBank/DDBJ databases">
        <title>A functionally conserved STORR gene fusion in Papaver species that diverged 16.8 million years ago.</title>
        <authorList>
            <person name="Catania T."/>
        </authorList>
    </citation>
    <scope>NUCLEOTIDE SEQUENCE</scope>
    <source>
        <strain evidence="2">S-188037</strain>
    </source>
</reference>
<evidence type="ECO:0000313" key="2">
    <source>
        <dbReference type="EMBL" id="KAI3942146.1"/>
    </source>
</evidence>
<dbReference type="PANTHER" id="PTHR31900">
    <property type="entry name" value="F-BOX/RNI SUPERFAMILY PROTEIN-RELATED"/>
    <property type="match status" value="1"/>
</dbReference>
<dbReference type="InterPro" id="IPR006566">
    <property type="entry name" value="FBD"/>
</dbReference>
<sequence>MSKSFPTFGNLIRLEVYDIDQMKTLLNFLELSPNLESLVIDEVNFTGNGSGHVSTFKVVPHCLVVSLKSIEIRKFTGFLEMVKYVLKHGRVLQMVIIETYYSVDPTDRRYNNKRYNKKNIEAKRVEALNKSLMTILRQTPWASAGCH</sequence>
<name>A0AAD4XRY9_9MAGN</name>
<accession>A0AAD4XRY9</accession>
<dbReference type="InterPro" id="IPR050232">
    <property type="entry name" value="FBL13/AtMIF1-like"/>
</dbReference>
<comment type="caution">
    <text evidence="2">The sequence shown here is derived from an EMBL/GenBank/DDBJ whole genome shotgun (WGS) entry which is preliminary data.</text>
</comment>
<dbReference type="PANTHER" id="PTHR31900:SF27">
    <property type="entry name" value="FBD DOMAIN-CONTAINING PROTEIN"/>
    <property type="match status" value="1"/>
</dbReference>
<keyword evidence="3" id="KW-1185">Reference proteome</keyword>